<dbReference type="Pfam" id="PF00106">
    <property type="entry name" value="adh_short"/>
    <property type="match status" value="1"/>
</dbReference>
<keyword evidence="6 10" id="KW-0812">Transmembrane</keyword>
<evidence type="ECO:0000259" key="11">
    <source>
        <dbReference type="Pfam" id="PF05057"/>
    </source>
</evidence>
<feature type="compositionally biased region" description="Pro residues" evidence="9">
    <location>
        <begin position="880"/>
        <end position="891"/>
    </location>
</feature>
<reference evidence="12 13" key="1">
    <citation type="submission" date="2016-10" db="EMBL/GenBank/DDBJ databases">
        <title>Genome sequencing of Aspergillus oryzae BCC7051.</title>
        <authorList>
            <person name="Thammarongtham C."/>
            <person name="Vorapreeda T."/>
            <person name="Nookaew I."/>
            <person name="Srisuk T."/>
            <person name="Land M."/>
            <person name="Jeennor S."/>
            <person name="Laoteng K."/>
        </authorList>
    </citation>
    <scope>NUCLEOTIDE SEQUENCE [LARGE SCALE GENOMIC DNA]</scope>
    <source>
        <strain evidence="12 13">BCC7051</strain>
    </source>
</reference>
<evidence type="ECO:0000256" key="7">
    <source>
        <dbReference type="ARBA" id="ARBA00022989"/>
    </source>
</evidence>
<dbReference type="eggNOG" id="KOG2029">
    <property type="taxonomic scope" value="Eukaryota"/>
</dbReference>
<dbReference type="InterPro" id="IPR004695">
    <property type="entry name" value="SLAC1/Mae1/Ssu1/TehA"/>
</dbReference>
<evidence type="ECO:0000256" key="10">
    <source>
        <dbReference type="SAM" id="Phobius"/>
    </source>
</evidence>
<sequence length="1317" mass="146422">MDITTNELDCDSYVKLDAFTRKTYRDVYPAIDPSRPELSQAGKVIVITGGSRGLGRSSFAASFARANADAIVLLARSSINLAQTEKLIKDINPSTQVSSITLDICDEAKVKDTFDKIKDRFGIPHVLINNAGVLPAQGTITDQNSSQWWETHEVNVRGTYNVTKAFLRMTGPNPANPTTIINVTSAAGHIVAQGMSAYCLTKLAITQFTAFLKNEYPRITSVSLHPGMVLTDMGSSVLWLEPFMRDTAGLSGGTAVWLSTGDKAFLSGRYVAANWDVAELEMRKEEIIRDNLLTVCLRGRWFSTTMGTGMAGILFHLMPFEHAALQYIAIAFFVLNALLFLTVLGMSILRYTLYPEIWKVMIQDPVNSLFLATCPMGFATLIELWVFICVPQWGDWAKTTAWGLWIIDAVAAAAVTASLSFILISQHYVTSLERITALQLLPIAATIVASGVGAEIADILPNAQHAMGTVIVSYVLWGMSTPMAMMILVIYYQRLAVHKLPSRESIVSCFLPLGSLGFGGFSILYLGKVVRHLLDESNAIDPFVGHIAYVLGLLLSLLMWSFGLIWLVFALATIYYRSPFPFNMEKDTTDYEFPFLEEVYTPSEQPKIDFVFVHGLNPRGRVDQAFETWTHQNGTFWPRDYLPQDIPQARVFVYGYNSYVTNPQVMSNASVKDHANTLLNLLDLERSPQVNARPPKIIFIGHSLGGLVIKQALLNAQEDPKYTSIRTGTYGLVFFGTPHHGTKGVELGKIAAKVAKFVSKGHASNDLLDCLEHNSLFTRQMSSRFCHQLEDYRVISFIEGKEVLLGGSGPASISHLVVDEESAILGLPGNRETRLKLDADHSQMCKVGTRGAMYKLIKGNIKQIADQLLVTEQGYITQPSPSPRAGPPLPPRHTNSSAPYPPPSITSQAATQRVIGTLYHPFDNDPRSIEAAEYKNNWKWDDARRVEYTIFQEHLRTLGADHHSTLQVGYNLAEIDLESGYLGKAAEWCQWVSNNSQRVLDKRHPLTMRAESLMGEILVSQGKQQEGESVCANVLARQQMTIGEDDIDTLETRRRLANAYSSVERREEGIATAEKRTESLKRLLGENHIKTYAAVLDTIELIVAKLSSSNEAMAIARFHTGTEDIVNVVQEASREMNNLLGPHHPLSIRSLRLLGACQIFTSGGLTEPSETLRRALATAEENLGSDNPETIQIVVYMGLMYAKQSNPYSYLVSQQNLELAMPWFRRYLDWAKSRDILSSPDPQAILGMIANMYMGKRDYQQAQNYYEQLVTACQKGNIPVPADVQNMLQLCRMNTRLMSPYTSSSGFESLLSSFKRL</sequence>
<dbReference type="Pfam" id="PF05057">
    <property type="entry name" value="DUF676"/>
    <property type="match status" value="1"/>
</dbReference>
<name>A0A1S9DB13_ASPOZ</name>
<feature type="transmembrane region" description="Helical" evidence="10">
    <location>
        <begin position="400"/>
        <end position="424"/>
    </location>
</feature>
<dbReference type="CDD" id="cd05233">
    <property type="entry name" value="SDR_c"/>
    <property type="match status" value="1"/>
</dbReference>
<dbReference type="EMBL" id="MKZY01000008">
    <property type="protein sequence ID" value="OOO06189.1"/>
    <property type="molecule type" value="Genomic_DNA"/>
</dbReference>
<dbReference type="VEuPathDB" id="FungiDB:AO090701000480"/>
<gene>
    <name evidence="12" type="ORF">OAory_01018500</name>
</gene>
<dbReference type="Gene3D" id="1.25.40.10">
    <property type="entry name" value="Tetratricopeptide repeat domain"/>
    <property type="match status" value="2"/>
</dbReference>
<dbReference type="PRINTS" id="PR00081">
    <property type="entry name" value="GDHRDH"/>
</dbReference>
<dbReference type="OrthoDB" id="427518at2759"/>
<dbReference type="Proteomes" id="UP000190312">
    <property type="component" value="Unassembled WGS sequence"/>
</dbReference>
<evidence type="ECO:0000256" key="8">
    <source>
        <dbReference type="ARBA" id="ARBA00023136"/>
    </source>
</evidence>
<dbReference type="InterPro" id="IPR038665">
    <property type="entry name" value="Voltage-dep_anion_channel_sf"/>
</dbReference>
<evidence type="ECO:0000256" key="6">
    <source>
        <dbReference type="ARBA" id="ARBA00022692"/>
    </source>
</evidence>
<dbReference type="CDD" id="cd09318">
    <property type="entry name" value="TDT_SSU1"/>
    <property type="match status" value="1"/>
</dbReference>
<dbReference type="Gene3D" id="3.40.50.720">
    <property type="entry name" value="NAD(P)-binding Rossmann-like Domain"/>
    <property type="match status" value="1"/>
</dbReference>
<dbReference type="InterPro" id="IPR051629">
    <property type="entry name" value="Sulfite_efflux_TDT"/>
</dbReference>
<dbReference type="SUPFAM" id="SSF53474">
    <property type="entry name" value="alpha/beta-Hydrolases"/>
    <property type="match status" value="1"/>
</dbReference>
<feature type="transmembrane region" description="Helical" evidence="10">
    <location>
        <begin position="505"/>
        <end position="527"/>
    </location>
</feature>
<keyword evidence="4" id="KW-0813">Transport</keyword>
<feature type="transmembrane region" description="Helical" evidence="10">
    <location>
        <begin position="324"/>
        <end position="349"/>
    </location>
</feature>
<dbReference type="InterPro" id="IPR011990">
    <property type="entry name" value="TPR-like_helical_dom_sf"/>
</dbReference>
<dbReference type="VEuPathDB" id="FungiDB:AO090701000526"/>
<keyword evidence="7 10" id="KW-1133">Transmembrane helix</keyword>
<organism evidence="12 13">
    <name type="scientific">Aspergillus oryzae</name>
    <name type="common">Yellow koji mold</name>
    <dbReference type="NCBI Taxonomy" id="5062"/>
    <lineage>
        <taxon>Eukaryota</taxon>
        <taxon>Fungi</taxon>
        <taxon>Dikarya</taxon>
        <taxon>Ascomycota</taxon>
        <taxon>Pezizomycotina</taxon>
        <taxon>Eurotiomycetes</taxon>
        <taxon>Eurotiomycetidae</taxon>
        <taxon>Eurotiales</taxon>
        <taxon>Aspergillaceae</taxon>
        <taxon>Aspergillus</taxon>
        <taxon>Aspergillus subgen. Circumdati</taxon>
    </lineage>
</organism>
<evidence type="ECO:0000256" key="2">
    <source>
        <dbReference type="ARBA" id="ARBA00007920"/>
    </source>
</evidence>
<feature type="transmembrane region" description="Helical" evidence="10">
    <location>
        <begin position="369"/>
        <end position="388"/>
    </location>
</feature>
<evidence type="ECO:0000313" key="12">
    <source>
        <dbReference type="EMBL" id="OOO06189.1"/>
    </source>
</evidence>
<comment type="caution">
    <text evidence="12">The sequence shown here is derived from an EMBL/GenBank/DDBJ whole genome shotgun (WGS) entry which is preliminary data.</text>
</comment>
<comment type="similarity">
    <text evidence="2">Belongs to the putative lipase ROG1 family.</text>
</comment>
<feature type="domain" description="DUF676" evidence="11">
    <location>
        <begin position="694"/>
        <end position="755"/>
    </location>
</feature>
<dbReference type="SUPFAM" id="SSF48452">
    <property type="entry name" value="TPR-like"/>
    <property type="match status" value="2"/>
</dbReference>
<dbReference type="GO" id="GO:0000319">
    <property type="term" value="F:sulfite transmembrane transporter activity"/>
    <property type="evidence" value="ECO:0007669"/>
    <property type="project" value="TreeGrafter"/>
</dbReference>
<dbReference type="SUPFAM" id="SSF51735">
    <property type="entry name" value="NAD(P)-binding Rossmann-fold domains"/>
    <property type="match status" value="1"/>
</dbReference>
<comment type="similarity">
    <text evidence="3">Belongs to the tellurite-resistance/dicarboxylate transporter (TDT) family.</text>
</comment>
<feature type="transmembrane region" description="Helical" evidence="10">
    <location>
        <begin position="474"/>
        <end position="493"/>
    </location>
</feature>
<evidence type="ECO:0000313" key="13">
    <source>
        <dbReference type="Proteomes" id="UP000190312"/>
    </source>
</evidence>
<dbReference type="PANTHER" id="PTHR31686:SF2">
    <property type="entry name" value="C4-DICARBOXYLATE TRANSPORTER_MALIC ACID TRANSPORT PROTEIN"/>
    <property type="match status" value="1"/>
</dbReference>
<dbReference type="Gene3D" id="3.40.50.1820">
    <property type="entry name" value="alpha/beta hydrolase"/>
    <property type="match status" value="1"/>
</dbReference>
<evidence type="ECO:0000256" key="3">
    <source>
        <dbReference type="ARBA" id="ARBA00008566"/>
    </source>
</evidence>
<accession>A0A1S9DB13</accession>
<dbReference type="InterPro" id="IPR007751">
    <property type="entry name" value="DUF676_lipase-like"/>
</dbReference>
<feature type="transmembrane region" description="Helical" evidence="10">
    <location>
        <begin position="301"/>
        <end position="318"/>
    </location>
</feature>
<dbReference type="GO" id="GO:0005886">
    <property type="term" value="C:plasma membrane"/>
    <property type="evidence" value="ECO:0007669"/>
    <property type="project" value="UniProtKB-SubCell"/>
</dbReference>
<dbReference type="Pfam" id="PF03595">
    <property type="entry name" value="SLAC1"/>
    <property type="match status" value="1"/>
</dbReference>
<dbReference type="Gene3D" id="1.50.10.150">
    <property type="entry name" value="Voltage-dependent anion channel"/>
    <property type="match status" value="1"/>
</dbReference>
<dbReference type="InterPro" id="IPR036291">
    <property type="entry name" value="NAD(P)-bd_dom_sf"/>
</dbReference>
<dbReference type="VEuPathDB" id="FungiDB:AO090701000478"/>
<feature type="transmembrane region" description="Helical" evidence="10">
    <location>
        <begin position="436"/>
        <end position="454"/>
    </location>
</feature>
<evidence type="ECO:0000256" key="9">
    <source>
        <dbReference type="SAM" id="MobiDB-lite"/>
    </source>
</evidence>
<comment type="subcellular location">
    <subcellularLocation>
        <location evidence="1">Cell membrane</location>
        <topology evidence="1">Multi-pass membrane protein</topology>
    </subcellularLocation>
</comment>
<evidence type="ECO:0000256" key="5">
    <source>
        <dbReference type="ARBA" id="ARBA00022475"/>
    </source>
</evidence>
<keyword evidence="5" id="KW-1003">Cell membrane</keyword>
<protein>
    <submittedName>
        <fullName evidence="12">C4-dicarboxylate transporter/malic acid transport protein</fullName>
    </submittedName>
</protein>
<evidence type="ECO:0000256" key="1">
    <source>
        <dbReference type="ARBA" id="ARBA00004651"/>
    </source>
</evidence>
<dbReference type="InterPro" id="IPR002347">
    <property type="entry name" value="SDR_fam"/>
</dbReference>
<evidence type="ECO:0000256" key="4">
    <source>
        <dbReference type="ARBA" id="ARBA00022448"/>
    </source>
</evidence>
<feature type="transmembrane region" description="Helical" evidence="10">
    <location>
        <begin position="547"/>
        <end position="576"/>
    </location>
</feature>
<dbReference type="PANTHER" id="PTHR31686">
    <property type="match status" value="1"/>
</dbReference>
<feature type="region of interest" description="Disordered" evidence="9">
    <location>
        <begin position="876"/>
        <end position="906"/>
    </location>
</feature>
<keyword evidence="8 10" id="KW-0472">Membrane</keyword>
<dbReference type="InterPro" id="IPR029058">
    <property type="entry name" value="AB_hydrolase_fold"/>
</dbReference>
<proteinExistence type="inferred from homology"/>